<dbReference type="AlphaFoldDB" id="A0A9D1PCD9"/>
<proteinExistence type="predicted"/>
<keyword evidence="1" id="KW-1133">Transmembrane helix</keyword>
<comment type="caution">
    <text evidence="2">The sequence shown here is derived from an EMBL/GenBank/DDBJ whole genome shotgun (WGS) entry which is preliminary data.</text>
</comment>
<reference evidence="2" key="1">
    <citation type="journal article" date="2021" name="PeerJ">
        <title>Extensive microbial diversity within the chicken gut microbiome revealed by metagenomics and culture.</title>
        <authorList>
            <person name="Gilroy R."/>
            <person name="Ravi A."/>
            <person name="Getino M."/>
            <person name="Pursley I."/>
            <person name="Horton D.L."/>
            <person name="Alikhan N.F."/>
            <person name="Baker D."/>
            <person name="Gharbi K."/>
            <person name="Hall N."/>
            <person name="Watson M."/>
            <person name="Adriaenssens E.M."/>
            <person name="Foster-Nyarko E."/>
            <person name="Jarju S."/>
            <person name="Secka A."/>
            <person name="Antonio M."/>
            <person name="Oren A."/>
            <person name="Chaudhuri R.R."/>
            <person name="La Ragione R."/>
            <person name="Hildebrand F."/>
            <person name="Pallen M.J."/>
        </authorList>
    </citation>
    <scope>NUCLEOTIDE SEQUENCE</scope>
    <source>
        <strain evidence="2">CHK195-9823</strain>
    </source>
</reference>
<name>A0A9D1PCD9_9FIRM</name>
<dbReference type="EMBL" id="DXIQ01000031">
    <property type="protein sequence ID" value="HIV38396.1"/>
    <property type="molecule type" value="Genomic_DNA"/>
</dbReference>
<reference evidence="2" key="2">
    <citation type="submission" date="2021-04" db="EMBL/GenBank/DDBJ databases">
        <authorList>
            <person name="Gilroy R."/>
        </authorList>
    </citation>
    <scope>NUCLEOTIDE SEQUENCE</scope>
    <source>
        <strain evidence="2">CHK195-9823</strain>
    </source>
</reference>
<evidence type="ECO:0000256" key="1">
    <source>
        <dbReference type="SAM" id="Phobius"/>
    </source>
</evidence>
<sequence>MKALISLFITFAILAVQFYCGVRKKKVLGAVIPIVMTALFITISFMEKTTEYVITGIICVVAIIIVWFIGYFKSAKYEKSEIDKMKVKDIQ</sequence>
<dbReference type="Proteomes" id="UP000886814">
    <property type="component" value="Unassembled WGS sequence"/>
</dbReference>
<evidence type="ECO:0000313" key="3">
    <source>
        <dbReference type="Proteomes" id="UP000886814"/>
    </source>
</evidence>
<keyword evidence="1" id="KW-0472">Membrane</keyword>
<accession>A0A9D1PCD9</accession>
<feature type="transmembrane region" description="Helical" evidence="1">
    <location>
        <begin position="52"/>
        <end position="72"/>
    </location>
</feature>
<protein>
    <submittedName>
        <fullName evidence="2">Uncharacterized protein</fullName>
    </submittedName>
</protein>
<feature type="transmembrane region" description="Helical" evidence="1">
    <location>
        <begin position="28"/>
        <end position="45"/>
    </location>
</feature>
<keyword evidence="1" id="KW-0812">Transmembrane</keyword>
<evidence type="ECO:0000313" key="2">
    <source>
        <dbReference type="EMBL" id="HIV38396.1"/>
    </source>
</evidence>
<gene>
    <name evidence="2" type="ORF">H9747_05260</name>
</gene>
<organism evidence="2 3">
    <name type="scientific">Candidatus Blautia stercorigallinarum</name>
    <dbReference type="NCBI Taxonomy" id="2838501"/>
    <lineage>
        <taxon>Bacteria</taxon>
        <taxon>Bacillati</taxon>
        <taxon>Bacillota</taxon>
        <taxon>Clostridia</taxon>
        <taxon>Lachnospirales</taxon>
        <taxon>Lachnospiraceae</taxon>
        <taxon>Blautia</taxon>
    </lineage>
</organism>